<sequence length="595" mass="67305">MSKALQAKIDELFDATKDLKTLEEIKPHCDRFNEWVNTNTSYSQKSLGTVLSRYGFYKKFKSIPLEQGLNAEAIAKHDENGNVKGQELKHYAVLMCGLDRDDWKQRNETTRVIGRLGNDQEIDPEAYLEVTGQLLESNDPHELAVGIIAATGRRPHEIIARAKFAPIEGQAYQVQFEGQGKKRGDKPVFPIATLYPGEYIIKCLYRLRREGSTRVLLREVANEFPNDLAAQNQSLDSRRNGSLNRVVREYFGDKGDSEPVLAFRYEEEQDNCKALRAAYGALATDRDCGRSVGSKMLHYARLLGHFVKENPTDRELQGVATSLGYADYFTSKPVPFPTAPQKEKVMQVRVTDEDYETIKRLQKDWEAPNQQSVVSHLIESQQKLAELGKQLLEAKTQINQLKEEREKMSQVQPQQVTVSQSELEAMIERMVTQKIEQALSNLPTTQQVSQTRESKPATQTPAKPQEVIDWVGMSNADLWATKVKGASEEKIRRSYEAICLYNDTVATGDDDRLAITNQALRELSRVNGLIVGDWIKSHADEVISHNSKHGMQNSKDPSKTETYYNKHHGAETISKILSSVNERFLDGEALKSQQK</sequence>
<accession>A0A951PV90</accession>
<dbReference type="EMBL" id="JAHHIF010000092">
    <property type="protein sequence ID" value="MBW4549338.1"/>
    <property type="molecule type" value="Genomic_DNA"/>
</dbReference>
<feature type="compositionally biased region" description="Polar residues" evidence="2">
    <location>
        <begin position="442"/>
        <end position="462"/>
    </location>
</feature>
<evidence type="ECO:0000313" key="5">
    <source>
        <dbReference type="Proteomes" id="UP000753908"/>
    </source>
</evidence>
<dbReference type="AlphaFoldDB" id="A0A951PV90"/>
<name>A0A951PV90_9CYAN</name>
<dbReference type="InterPro" id="IPR038280">
    <property type="entry name" value="ResT/TelK_cat_sf"/>
</dbReference>
<evidence type="ECO:0000256" key="1">
    <source>
        <dbReference type="SAM" id="Coils"/>
    </source>
</evidence>
<dbReference type="Gene3D" id="1.10.443.30">
    <property type="entry name" value="Telomere resolvase"/>
    <property type="match status" value="1"/>
</dbReference>
<reference evidence="4" key="1">
    <citation type="submission" date="2021-05" db="EMBL/GenBank/DDBJ databases">
        <authorList>
            <person name="Pietrasiak N."/>
            <person name="Ward R."/>
            <person name="Stajich J.E."/>
            <person name="Kurbessoian T."/>
        </authorList>
    </citation>
    <scope>NUCLEOTIDE SEQUENCE</scope>
    <source>
        <strain evidence="4">CPER-KK1</strain>
    </source>
</reference>
<gene>
    <name evidence="4" type="ORF">KME25_33755</name>
</gene>
<dbReference type="Proteomes" id="UP000753908">
    <property type="component" value="Unassembled WGS sequence"/>
</dbReference>
<feature type="region of interest" description="Disordered" evidence="2">
    <location>
        <begin position="442"/>
        <end position="463"/>
    </location>
</feature>
<evidence type="ECO:0000256" key="2">
    <source>
        <dbReference type="SAM" id="MobiDB-lite"/>
    </source>
</evidence>
<feature type="coiled-coil region" evidence="1">
    <location>
        <begin position="377"/>
        <end position="411"/>
    </location>
</feature>
<keyword evidence="1" id="KW-0175">Coiled coil</keyword>
<feature type="domain" description="Telomere resolvase ResT/TelK catalytic" evidence="3">
    <location>
        <begin position="120"/>
        <end position="312"/>
    </location>
</feature>
<reference evidence="4" key="2">
    <citation type="journal article" date="2022" name="Microbiol. Resour. Announc.">
        <title>Metagenome Sequencing to Explore Phylogenomics of Terrestrial Cyanobacteria.</title>
        <authorList>
            <person name="Ward R.D."/>
            <person name="Stajich J.E."/>
            <person name="Johansen J.R."/>
            <person name="Huntemann M."/>
            <person name="Clum A."/>
            <person name="Foster B."/>
            <person name="Foster B."/>
            <person name="Roux S."/>
            <person name="Palaniappan K."/>
            <person name="Varghese N."/>
            <person name="Mukherjee S."/>
            <person name="Reddy T.B.K."/>
            <person name="Daum C."/>
            <person name="Copeland A."/>
            <person name="Chen I.A."/>
            <person name="Ivanova N.N."/>
            <person name="Kyrpides N.C."/>
            <person name="Shapiro N."/>
            <person name="Eloe-Fadrosh E.A."/>
            <person name="Pietrasiak N."/>
        </authorList>
    </citation>
    <scope>NUCLEOTIDE SEQUENCE</scope>
    <source>
        <strain evidence="4">CPER-KK1</strain>
    </source>
</reference>
<protein>
    <recommendedName>
        <fullName evidence="3">Telomere resolvase ResT/TelK catalytic domain-containing protein</fullName>
    </recommendedName>
</protein>
<dbReference type="Pfam" id="PF16684">
    <property type="entry name" value="ResT-TelK_cat"/>
    <property type="match status" value="1"/>
</dbReference>
<comment type="caution">
    <text evidence="4">The sequence shown here is derived from an EMBL/GenBank/DDBJ whole genome shotgun (WGS) entry which is preliminary data.</text>
</comment>
<proteinExistence type="predicted"/>
<dbReference type="InterPro" id="IPR032047">
    <property type="entry name" value="ResT/TelK_cat"/>
</dbReference>
<evidence type="ECO:0000313" key="4">
    <source>
        <dbReference type="EMBL" id="MBW4549338.1"/>
    </source>
</evidence>
<organism evidence="4 5">
    <name type="scientific">Symplocastrum torsivum CPER-KK1</name>
    <dbReference type="NCBI Taxonomy" id="450513"/>
    <lineage>
        <taxon>Bacteria</taxon>
        <taxon>Bacillati</taxon>
        <taxon>Cyanobacteriota</taxon>
        <taxon>Cyanophyceae</taxon>
        <taxon>Oscillatoriophycideae</taxon>
        <taxon>Oscillatoriales</taxon>
        <taxon>Microcoleaceae</taxon>
        <taxon>Symplocastrum</taxon>
    </lineage>
</organism>
<evidence type="ECO:0000259" key="3">
    <source>
        <dbReference type="Pfam" id="PF16684"/>
    </source>
</evidence>